<feature type="region of interest" description="Disordered" evidence="1">
    <location>
        <begin position="82"/>
        <end position="116"/>
    </location>
</feature>
<name>A0AAE4QTC3_9ACTN</name>
<evidence type="ECO:0000256" key="2">
    <source>
        <dbReference type="SAM" id="Phobius"/>
    </source>
</evidence>
<dbReference type="GeneID" id="97417465"/>
<keyword evidence="2" id="KW-0812">Transmembrane</keyword>
<accession>A0AAE4QTC3</accession>
<feature type="compositionally biased region" description="Acidic residues" evidence="1">
    <location>
        <begin position="107"/>
        <end position="116"/>
    </location>
</feature>
<dbReference type="RefSeq" id="WP_185950470.1">
    <property type="nucleotide sequence ID" value="NZ_JAWLKJ010000001.1"/>
</dbReference>
<dbReference type="GO" id="GO:0016787">
    <property type="term" value="F:hydrolase activity"/>
    <property type="evidence" value="ECO:0007669"/>
    <property type="project" value="UniProtKB-KW"/>
</dbReference>
<keyword evidence="2" id="KW-0472">Membrane</keyword>
<proteinExistence type="predicted"/>
<gene>
    <name evidence="3" type="ORF">R3P82_01260</name>
</gene>
<comment type="caution">
    <text evidence="3">The sequence shown here is derived from an EMBL/GenBank/DDBJ whole genome shotgun (WGS) entry which is preliminary data.</text>
</comment>
<evidence type="ECO:0000313" key="4">
    <source>
        <dbReference type="Proteomes" id="UP001185873"/>
    </source>
</evidence>
<feature type="compositionally biased region" description="Low complexity" evidence="1">
    <location>
        <begin position="82"/>
        <end position="91"/>
    </location>
</feature>
<organism evidence="3 4">
    <name type="scientific">Dietzia maris</name>
    <dbReference type="NCBI Taxonomy" id="37915"/>
    <lineage>
        <taxon>Bacteria</taxon>
        <taxon>Bacillati</taxon>
        <taxon>Actinomycetota</taxon>
        <taxon>Actinomycetes</taxon>
        <taxon>Mycobacteriales</taxon>
        <taxon>Dietziaceae</taxon>
        <taxon>Dietzia</taxon>
    </lineage>
</organism>
<reference evidence="3" key="1">
    <citation type="submission" date="2023-10" db="EMBL/GenBank/DDBJ databases">
        <title>Development of a sustainable strategy for remediation of hydrocarbon-contaminated territories based on the waste exchange concept.</title>
        <authorList>
            <person name="Krivoruchko A."/>
        </authorList>
    </citation>
    <scope>NUCLEOTIDE SEQUENCE</scope>
    <source>
        <strain evidence="3">IEGM 1175</strain>
    </source>
</reference>
<dbReference type="EMBL" id="JAWLKJ010000001">
    <property type="protein sequence ID" value="MDV6297736.1"/>
    <property type="molecule type" value="Genomic_DNA"/>
</dbReference>
<keyword evidence="2" id="KW-1133">Transmembrane helix</keyword>
<dbReference type="InterPro" id="IPR023353">
    <property type="entry name" value="LemA-like_dom_sf"/>
</dbReference>
<dbReference type="AlphaFoldDB" id="A0AAE4QTC3"/>
<keyword evidence="3" id="KW-0378">Hydrolase</keyword>
<feature type="transmembrane region" description="Helical" evidence="2">
    <location>
        <begin position="6"/>
        <end position="27"/>
    </location>
</feature>
<protein>
    <submittedName>
        <fullName evidence="3">NUDIX hydrolase</fullName>
    </submittedName>
</protein>
<dbReference type="Proteomes" id="UP001185873">
    <property type="component" value="Unassembled WGS sequence"/>
</dbReference>
<evidence type="ECO:0000256" key="1">
    <source>
        <dbReference type="SAM" id="MobiDB-lite"/>
    </source>
</evidence>
<sequence length="199" mass="21164">MSAELIVLVVVVLVAALAALFTAYLTAHRLDRLHIRTDLARAALTGALERRHTVAAAVASDLSARDPAGADRLVRALAHARAHPPGAIAGPDPAPHPDHRRRRDDGSAPDDAPEPDAEVAENTLGVVLSGVDTDALPDDLAAELEDASDRVSMARRFYNDAVRDTRSLREQAPVRLLRLAGRAPMPGYVELVDAPPPQA</sequence>
<evidence type="ECO:0000313" key="3">
    <source>
        <dbReference type="EMBL" id="MDV6297736.1"/>
    </source>
</evidence>
<dbReference type="Gene3D" id="1.20.1440.20">
    <property type="entry name" value="LemA-like domain"/>
    <property type="match status" value="1"/>
</dbReference>